<protein>
    <recommendedName>
        <fullName evidence="2">GH18 domain-containing protein</fullName>
    </recommendedName>
</protein>
<dbReference type="InterPro" id="IPR052750">
    <property type="entry name" value="GH18_Chitinase"/>
</dbReference>
<dbReference type="SUPFAM" id="SSF51445">
    <property type="entry name" value="(Trans)glycosidases"/>
    <property type="match status" value="1"/>
</dbReference>
<dbReference type="PROSITE" id="PS51257">
    <property type="entry name" value="PROKAR_LIPOPROTEIN"/>
    <property type="match status" value="1"/>
</dbReference>
<evidence type="ECO:0000313" key="3">
    <source>
        <dbReference type="EMBL" id="MBB5067489.1"/>
    </source>
</evidence>
<dbReference type="EMBL" id="JACHIV010000001">
    <property type="protein sequence ID" value="MBB5067489.1"/>
    <property type="molecule type" value="Genomic_DNA"/>
</dbReference>
<dbReference type="InterPro" id="IPR001223">
    <property type="entry name" value="Glyco_hydro18_cat"/>
</dbReference>
<evidence type="ECO:0000259" key="2">
    <source>
        <dbReference type="PROSITE" id="PS51910"/>
    </source>
</evidence>
<dbReference type="PANTHER" id="PTHR42976">
    <property type="entry name" value="BIFUNCTIONAL CHITINASE/LYSOZYME-RELATED"/>
    <property type="match status" value="1"/>
</dbReference>
<dbReference type="CDD" id="cd06543">
    <property type="entry name" value="GH18_PF-ChiA-like"/>
    <property type="match status" value="1"/>
</dbReference>
<dbReference type="PROSITE" id="PS51910">
    <property type="entry name" value="GH18_2"/>
    <property type="match status" value="1"/>
</dbReference>
<comment type="caution">
    <text evidence="3">The sequence shown here is derived from an EMBL/GenBank/DDBJ whole genome shotgun (WGS) entry which is preliminary data.</text>
</comment>
<proteinExistence type="predicted"/>
<feature type="signal peptide" evidence="1">
    <location>
        <begin position="1"/>
        <end position="21"/>
    </location>
</feature>
<feature type="chain" id="PRO_5038337090" description="GH18 domain-containing protein" evidence="1">
    <location>
        <begin position="22"/>
        <end position="332"/>
    </location>
</feature>
<dbReference type="RefSeq" id="WP_184477046.1">
    <property type="nucleotide sequence ID" value="NZ_JACHIV010000001.1"/>
</dbReference>
<dbReference type="AlphaFoldDB" id="A0A840NDT1"/>
<feature type="domain" description="GH18" evidence="2">
    <location>
        <begin position="43"/>
        <end position="332"/>
    </location>
</feature>
<dbReference type="Proteomes" id="UP000580474">
    <property type="component" value="Unassembled WGS sequence"/>
</dbReference>
<dbReference type="InterPro" id="IPR017853">
    <property type="entry name" value="GH"/>
</dbReference>
<evidence type="ECO:0000313" key="4">
    <source>
        <dbReference type="Proteomes" id="UP000580474"/>
    </source>
</evidence>
<organism evidence="3 4">
    <name type="scientific">Saccharopolyspora gloriosae</name>
    <dbReference type="NCBI Taxonomy" id="455344"/>
    <lineage>
        <taxon>Bacteria</taxon>
        <taxon>Bacillati</taxon>
        <taxon>Actinomycetota</taxon>
        <taxon>Actinomycetes</taxon>
        <taxon>Pseudonocardiales</taxon>
        <taxon>Pseudonocardiaceae</taxon>
        <taxon>Saccharopolyspora</taxon>
    </lineage>
</organism>
<accession>A0A840NDT1</accession>
<sequence>MGKLRKNMLTLAGTGVAVACAATLTAVPALSAKQDVAPQAESPVAASPYLYNGWGNPPAPSEVQGATGIKDFTLAFINADGSCNPAWDGTRPLDGQDKATIDEIRAGGGDVIPSIGGWSGNKLGEVCTDAQSLAGAYQKVIDAYGLKAIDIDIESTEVETPASRDRVIEALKITKEANPGLKTVVTFGTTTTGPNENGKAMIAKAAEIGADIDVWTQMPFDFNGTDMAQDTITTTDALKEQVKTAFGYDDAAAYAHVGISSMNGNTDQPAEHVDVAAFQKMADYAKEKGLGRFTFWSVNRDRPCDGSGDVSSCSGAEQQPWEFSSIVAGFAG</sequence>
<dbReference type="GO" id="GO:0005975">
    <property type="term" value="P:carbohydrate metabolic process"/>
    <property type="evidence" value="ECO:0007669"/>
    <property type="project" value="InterPro"/>
</dbReference>
<name>A0A840NDT1_9PSEU</name>
<gene>
    <name evidence="3" type="ORF">BJ969_000577</name>
</gene>
<dbReference type="Gene3D" id="3.20.20.80">
    <property type="entry name" value="Glycosidases"/>
    <property type="match status" value="1"/>
</dbReference>
<reference evidence="3 4" key="1">
    <citation type="submission" date="2020-08" db="EMBL/GenBank/DDBJ databases">
        <title>Sequencing the genomes of 1000 actinobacteria strains.</title>
        <authorList>
            <person name="Klenk H.-P."/>
        </authorList>
    </citation>
    <scope>NUCLEOTIDE SEQUENCE [LARGE SCALE GENOMIC DNA]</scope>
    <source>
        <strain evidence="3 4">DSM 45582</strain>
    </source>
</reference>
<keyword evidence="4" id="KW-1185">Reference proteome</keyword>
<keyword evidence="1" id="KW-0732">Signal</keyword>
<evidence type="ECO:0000256" key="1">
    <source>
        <dbReference type="SAM" id="SignalP"/>
    </source>
</evidence>
<dbReference type="PANTHER" id="PTHR42976:SF1">
    <property type="entry name" value="GH18 DOMAIN-CONTAINING PROTEIN-RELATED"/>
    <property type="match status" value="1"/>
</dbReference>